<dbReference type="Gene3D" id="3.10.129.10">
    <property type="entry name" value="Hotdog Thioesterase"/>
    <property type="match status" value="1"/>
</dbReference>
<evidence type="ECO:0000259" key="8">
    <source>
        <dbReference type="Pfam" id="PF01643"/>
    </source>
</evidence>
<dbReference type="OrthoDB" id="9801517at2"/>
<dbReference type="eggNOG" id="COG3884">
    <property type="taxonomic scope" value="Bacteria"/>
</dbReference>
<evidence type="ECO:0000313" key="11">
    <source>
        <dbReference type="Proteomes" id="UP000006621"/>
    </source>
</evidence>
<keyword evidence="11" id="KW-1185">Reference proteome</keyword>
<dbReference type="PANTHER" id="PTHR31727">
    <property type="entry name" value="OLEOYL-ACYL CARRIER PROTEIN THIOESTERASE 1, CHLOROPLASTIC"/>
    <property type="match status" value="1"/>
</dbReference>
<dbReference type="PANTHER" id="PTHR31727:SF6">
    <property type="entry name" value="OLEOYL-ACYL CARRIER PROTEIN THIOESTERASE 1, CHLOROPLASTIC"/>
    <property type="match status" value="1"/>
</dbReference>
<dbReference type="STRING" id="717231.Flexsi_0704"/>
<keyword evidence="7" id="KW-0275">Fatty acid biosynthesis</keyword>
<dbReference type="InterPro" id="IPR049427">
    <property type="entry name" value="Acyl-ACP_TE_C"/>
</dbReference>
<protein>
    <submittedName>
        <fullName evidence="10">Acyl-ACP thioesterase</fullName>
    </submittedName>
</protein>
<keyword evidence="6" id="KW-0443">Lipid metabolism</keyword>
<evidence type="ECO:0000256" key="7">
    <source>
        <dbReference type="ARBA" id="ARBA00023160"/>
    </source>
</evidence>
<evidence type="ECO:0000256" key="5">
    <source>
        <dbReference type="ARBA" id="ARBA00022946"/>
    </source>
</evidence>
<dbReference type="RefSeq" id="WP_013885881.1">
    <property type="nucleotide sequence ID" value="NC_015672.1"/>
</dbReference>
<dbReference type="Proteomes" id="UP000006621">
    <property type="component" value="Chromosome"/>
</dbReference>
<reference evidence="10 11" key="1">
    <citation type="journal article" date="2011" name="Stand. Genomic Sci.">
        <title>Genome sequence of the moderately thermophilic halophile Flexistipes sinusarabici strain (MAS10).</title>
        <authorList>
            <person name="Lapidus A."/>
            <person name="Chertkov O."/>
            <person name="Nolan M."/>
            <person name="Lucas S."/>
            <person name="Hammon N."/>
            <person name="Deshpande S."/>
            <person name="Cheng J.F."/>
            <person name="Tapia R."/>
            <person name="Han C."/>
            <person name="Goodwin L."/>
            <person name="Pitluck S."/>
            <person name="Liolios K."/>
            <person name="Pagani I."/>
            <person name="Ivanova N."/>
            <person name="Huntemann M."/>
            <person name="Mavromatis K."/>
            <person name="Mikhailova N."/>
            <person name="Pati A."/>
            <person name="Chen A."/>
            <person name="Palaniappan K."/>
            <person name="Land M."/>
            <person name="Hauser L."/>
            <person name="Brambilla E.M."/>
            <person name="Rohde M."/>
            <person name="Abt B."/>
            <person name="Spring S."/>
            <person name="Goker M."/>
            <person name="Bristow J."/>
            <person name="Eisen J.A."/>
            <person name="Markowitz V."/>
            <person name="Hugenholtz P."/>
            <person name="Kyrpides N.C."/>
            <person name="Klenk H.P."/>
            <person name="Woyke T."/>
        </authorList>
    </citation>
    <scope>NUCLEOTIDE SEQUENCE [LARGE SCALE GENOMIC DNA]</scope>
    <source>
        <strain evidence="11">DSM 4947 / MAS 10</strain>
    </source>
</reference>
<dbReference type="Pfam" id="PF01643">
    <property type="entry name" value="Acyl-ACP_TE"/>
    <property type="match status" value="1"/>
</dbReference>
<dbReference type="SUPFAM" id="SSF54637">
    <property type="entry name" value="Thioesterase/thiol ester dehydrase-isomerase"/>
    <property type="match status" value="2"/>
</dbReference>
<dbReference type="KEGG" id="fsi:Flexsi_0704"/>
<dbReference type="HOGENOM" id="CLU_045466_2_0_0"/>
<evidence type="ECO:0000313" key="10">
    <source>
        <dbReference type="EMBL" id="AEI14379.1"/>
    </source>
</evidence>
<organism evidence="10 11">
    <name type="scientific">Flexistipes sinusarabici (strain ATCC 49648 / DSM 4947 / MAS 10)</name>
    <dbReference type="NCBI Taxonomy" id="717231"/>
    <lineage>
        <taxon>Bacteria</taxon>
        <taxon>Pseudomonadati</taxon>
        <taxon>Deferribacterota</taxon>
        <taxon>Deferribacteres</taxon>
        <taxon>Deferribacterales</taxon>
        <taxon>Flexistipitaceae</taxon>
        <taxon>Flexistipes</taxon>
    </lineage>
</organism>
<feature type="domain" description="Acyl-ACP thioesterase N-terminal hotdog" evidence="8">
    <location>
        <begin position="9"/>
        <end position="124"/>
    </location>
</feature>
<dbReference type="InterPro" id="IPR029069">
    <property type="entry name" value="HotDog_dom_sf"/>
</dbReference>
<name>F8E426_FLESM</name>
<gene>
    <name evidence="10" type="ordered locus">Flexsi_0704</name>
</gene>
<dbReference type="InterPro" id="IPR002864">
    <property type="entry name" value="Acyl-ACP_thioesterase_NHD"/>
</dbReference>
<dbReference type="EMBL" id="CP002858">
    <property type="protein sequence ID" value="AEI14379.1"/>
    <property type="molecule type" value="Genomic_DNA"/>
</dbReference>
<keyword evidence="2" id="KW-0444">Lipid biosynthesis</keyword>
<evidence type="ECO:0000256" key="4">
    <source>
        <dbReference type="ARBA" id="ARBA00022832"/>
    </source>
</evidence>
<proteinExistence type="inferred from homology"/>
<keyword evidence="5" id="KW-0809">Transit peptide</keyword>
<evidence type="ECO:0000256" key="2">
    <source>
        <dbReference type="ARBA" id="ARBA00022516"/>
    </source>
</evidence>
<sequence>MIVKLEKVVNYKDIGFDFKLRPDSLVSFFQEIAIHHSDMVGYDAETLKDMGVAWVLNKLYVDISEYPVLGDSITVITWSSGISGVKAFREFIIRSGGTEAVRAVSMWTLLDITTKRIKRIPSYLSEAYETESSQATSFPIASYKVDKNPGDEEGLLQTVRFSDFDTNMHMNNTAYVNILDTALKRYIGKNVEVNEFFINFQKEVGFDVEKLTVKFSRQDTNVLYSINDAKNICSKGFVRV</sequence>
<keyword evidence="3" id="KW-0378">Hydrolase</keyword>
<dbReference type="InterPro" id="IPR045023">
    <property type="entry name" value="FATA/B"/>
</dbReference>
<comment type="similarity">
    <text evidence="1">Belongs to the acyl-ACP thioesterase family.</text>
</comment>
<evidence type="ECO:0000256" key="6">
    <source>
        <dbReference type="ARBA" id="ARBA00023098"/>
    </source>
</evidence>
<dbReference type="CDD" id="cd00586">
    <property type="entry name" value="4HBT"/>
    <property type="match status" value="1"/>
</dbReference>
<accession>F8E426</accession>
<evidence type="ECO:0000256" key="3">
    <source>
        <dbReference type="ARBA" id="ARBA00022801"/>
    </source>
</evidence>
<feature type="domain" description="Acyl-ACP thioesterase-like C-terminal" evidence="9">
    <location>
        <begin position="158"/>
        <end position="208"/>
    </location>
</feature>
<dbReference type="GO" id="GO:0000036">
    <property type="term" value="F:acyl carrier activity"/>
    <property type="evidence" value="ECO:0007669"/>
    <property type="project" value="TreeGrafter"/>
</dbReference>
<reference evidence="11" key="2">
    <citation type="submission" date="2011-06" db="EMBL/GenBank/DDBJ databases">
        <title>The complete genome of Flexistipes sinusarabici DSM 4947.</title>
        <authorList>
            <person name="Lucas S."/>
            <person name="Han J."/>
            <person name="Lapidus A."/>
            <person name="Bruce D."/>
            <person name="Goodwin L."/>
            <person name="Pitluck S."/>
            <person name="Peters L."/>
            <person name="Kyrpides N."/>
            <person name="Mavromatis K."/>
            <person name="Ivanova N."/>
            <person name="Mikhailova N."/>
            <person name="Chertkov O."/>
            <person name="Detter J.C."/>
            <person name="Tapia R."/>
            <person name="Han C."/>
            <person name="Land M."/>
            <person name="Hauser L."/>
            <person name="Markowitz V."/>
            <person name="Cheng J.-F."/>
            <person name="Hugenholtz P."/>
            <person name="Woyke T."/>
            <person name="Wu D."/>
            <person name="Spring S."/>
            <person name="Schroeder M."/>
            <person name="Brambilla E."/>
            <person name="Klenk H.-P."/>
            <person name="Eisen J.A."/>
        </authorList>
    </citation>
    <scope>NUCLEOTIDE SEQUENCE [LARGE SCALE GENOMIC DNA]</scope>
    <source>
        <strain evidence="11">DSM 4947 / MAS 10</strain>
    </source>
</reference>
<dbReference type="AlphaFoldDB" id="F8E426"/>
<dbReference type="GO" id="GO:0016297">
    <property type="term" value="F:fatty acyl-[ACP] hydrolase activity"/>
    <property type="evidence" value="ECO:0007669"/>
    <property type="project" value="InterPro"/>
</dbReference>
<dbReference type="Pfam" id="PF20791">
    <property type="entry name" value="Acyl-ACP_TE_C"/>
    <property type="match status" value="1"/>
</dbReference>
<keyword evidence="4" id="KW-0276">Fatty acid metabolism</keyword>
<evidence type="ECO:0000256" key="1">
    <source>
        <dbReference type="ARBA" id="ARBA00006500"/>
    </source>
</evidence>
<evidence type="ECO:0000259" key="9">
    <source>
        <dbReference type="Pfam" id="PF20791"/>
    </source>
</evidence>